<comment type="similarity">
    <text evidence="1">Belongs to the copper/topaquinone oxidase family.</text>
</comment>
<keyword evidence="5" id="KW-1185">Reference proteome</keyword>
<comment type="cofactor">
    <cofactor evidence="1">
        <name>Cu cation</name>
        <dbReference type="ChEBI" id="CHEBI:23378"/>
    </cofactor>
    <text evidence="1">Contains 1 topaquinone per subunit.</text>
</comment>
<keyword evidence="1" id="KW-0560">Oxidoreductase</keyword>
<dbReference type="Pfam" id="PF01179">
    <property type="entry name" value="Cu_amine_oxid"/>
    <property type="match status" value="1"/>
</dbReference>
<comment type="caution">
    <text evidence="4">The sequence shown here is derived from an EMBL/GenBank/DDBJ whole genome shotgun (WGS) entry which is preliminary data.</text>
</comment>
<dbReference type="GO" id="GO:0005507">
    <property type="term" value="F:copper ion binding"/>
    <property type="evidence" value="ECO:0007669"/>
    <property type="project" value="InterPro"/>
</dbReference>
<accession>A0A3M6TBN5</accession>
<evidence type="ECO:0000313" key="5">
    <source>
        <dbReference type="Proteomes" id="UP000275408"/>
    </source>
</evidence>
<dbReference type="Gene3D" id="2.70.98.20">
    <property type="entry name" value="Copper amine oxidase, catalytic domain"/>
    <property type="match status" value="1"/>
</dbReference>
<dbReference type="EMBL" id="RCHS01003950">
    <property type="protein sequence ID" value="RMX38761.1"/>
    <property type="molecule type" value="Genomic_DNA"/>
</dbReference>
<reference evidence="4 5" key="1">
    <citation type="journal article" date="2018" name="Sci. Rep.">
        <title>Comparative analysis of the Pocillopora damicornis genome highlights role of immune system in coral evolution.</title>
        <authorList>
            <person name="Cunning R."/>
            <person name="Bay R.A."/>
            <person name="Gillette P."/>
            <person name="Baker A.C."/>
            <person name="Traylor-Knowles N."/>
        </authorList>
    </citation>
    <scope>NUCLEOTIDE SEQUENCE [LARGE SCALE GENOMIC DNA]</scope>
    <source>
        <strain evidence="4">RSMAS</strain>
        <tissue evidence="4">Whole animal</tissue>
    </source>
</reference>
<feature type="compositionally biased region" description="Basic and acidic residues" evidence="2">
    <location>
        <begin position="152"/>
        <end position="164"/>
    </location>
</feature>
<dbReference type="GO" id="GO:0005886">
    <property type="term" value="C:plasma membrane"/>
    <property type="evidence" value="ECO:0007669"/>
    <property type="project" value="TreeGrafter"/>
</dbReference>
<dbReference type="SUPFAM" id="SSF49998">
    <property type="entry name" value="Amine oxidase catalytic domain"/>
    <property type="match status" value="1"/>
</dbReference>
<dbReference type="Proteomes" id="UP000275408">
    <property type="component" value="Unassembled WGS sequence"/>
</dbReference>
<dbReference type="EC" id="1.4.3.-" evidence="1"/>
<organism evidence="4 5">
    <name type="scientific">Pocillopora damicornis</name>
    <name type="common">Cauliflower coral</name>
    <name type="synonym">Millepora damicornis</name>
    <dbReference type="NCBI Taxonomy" id="46731"/>
    <lineage>
        <taxon>Eukaryota</taxon>
        <taxon>Metazoa</taxon>
        <taxon>Cnidaria</taxon>
        <taxon>Anthozoa</taxon>
        <taxon>Hexacorallia</taxon>
        <taxon>Scleractinia</taxon>
        <taxon>Astrocoeniina</taxon>
        <taxon>Pocilloporidae</taxon>
        <taxon>Pocillopora</taxon>
    </lineage>
</organism>
<dbReference type="GO" id="GO:0009308">
    <property type="term" value="P:amine metabolic process"/>
    <property type="evidence" value="ECO:0007669"/>
    <property type="project" value="UniProtKB-UniRule"/>
</dbReference>
<dbReference type="AlphaFoldDB" id="A0A3M6TBN5"/>
<evidence type="ECO:0000256" key="2">
    <source>
        <dbReference type="SAM" id="MobiDB-lite"/>
    </source>
</evidence>
<gene>
    <name evidence="4" type="ORF">pdam_00018520</name>
</gene>
<dbReference type="PANTHER" id="PTHR10638:SF20">
    <property type="entry name" value="AMINE OXIDASE"/>
    <property type="match status" value="1"/>
</dbReference>
<evidence type="ECO:0000313" key="4">
    <source>
        <dbReference type="EMBL" id="RMX38761.1"/>
    </source>
</evidence>
<comment type="PTM">
    <text evidence="1">Topaquinone (TPQ) is generated by copper-dependent autoxidation of a specific tyrosyl residue.</text>
</comment>
<keyword evidence="1" id="KW-0186">Copper</keyword>
<evidence type="ECO:0000256" key="1">
    <source>
        <dbReference type="RuleBase" id="RU000672"/>
    </source>
</evidence>
<feature type="domain" description="Copper amine oxidase catalytic" evidence="3">
    <location>
        <begin position="2"/>
        <end position="122"/>
    </location>
</feature>
<dbReference type="InterPro" id="IPR036460">
    <property type="entry name" value="Cu_amine_oxidase_C_sf"/>
</dbReference>
<dbReference type="PANTHER" id="PTHR10638">
    <property type="entry name" value="COPPER AMINE OXIDASE"/>
    <property type="match status" value="1"/>
</dbReference>
<keyword evidence="1" id="KW-0801">TPQ</keyword>
<dbReference type="InterPro" id="IPR000269">
    <property type="entry name" value="Cu_amine_oxidase"/>
</dbReference>
<proteinExistence type="inferred from homology"/>
<feature type="region of interest" description="Disordered" evidence="2">
    <location>
        <begin position="139"/>
        <end position="164"/>
    </location>
</feature>
<dbReference type="OrthoDB" id="5379943at2759"/>
<dbReference type="InterPro" id="IPR015798">
    <property type="entry name" value="Cu_amine_oxidase_C"/>
</dbReference>
<sequence length="164" mass="18619">MGVNRGYRIDIRNMMKQLYPKDWGLVNGAAWSLNHMIVTKRKETEETSSSFYNQYSMYDPVVDFRRFVSDNEPIVDEDLIAWVTTGLMHVPHSKDIPNTATAANSASFYLRPYNFFDENPSMASRDAVLISPAKNGKFDINRFGTPEGPARAAKDKPQEHKGVP</sequence>
<evidence type="ECO:0000259" key="3">
    <source>
        <dbReference type="Pfam" id="PF01179"/>
    </source>
</evidence>
<name>A0A3M6TBN5_POCDA</name>
<keyword evidence="1" id="KW-0479">Metal-binding</keyword>
<protein>
    <recommendedName>
        <fullName evidence="1">Amine oxidase</fullName>
        <ecNumber evidence="1">1.4.3.-</ecNumber>
    </recommendedName>
</protein>
<dbReference type="GO" id="GO:0008131">
    <property type="term" value="F:primary methylamine oxidase activity"/>
    <property type="evidence" value="ECO:0007669"/>
    <property type="project" value="InterPro"/>
</dbReference>
<dbReference type="GO" id="GO:0048038">
    <property type="term" value="F:quinone binding"/>
    <property type="evidence" value="ECO:0007669"/>
    <property type="project" value="InterPro"/>
</dbReference>